<gene>
    <name evidence="2" type="ORF">FA13DRAFT_307032</name>
</gene>
<dbReference type="EMBL" id="QPFP01000169">
    <property type="protein sequence ID" value="TEB19820.1"/>
    <property type="molecule type" value="Genomic_DNA"/>
</dbReference>
<evidence type="ECO:0000256" key="1">
    <source>
        <dbReference type="SAM" id="MobiDB-lite"/>
    </source>
</evidence>
<proteinExistence type="predicted"/>
<dbReference type="AlphaFoldDB" id="A0A4Y7SDL9"/>
<organism evidence="2 3">
    <name type="scientific">Coprinellus micaceus</name>
    <name type="common">Glistening ink-cap mushroom</name>
    <name type="synonym">Coprinus micaceus</name>
    <dbReference type="NCBI Taxonomy" id="71717"/>
    <lineage>
        <taxon>Eukaryota</taxon>
        <taxon>Fungi</taxon>
        <taxon>Dikarya</taxon>
        <taxon>Basidiomycota</taxon>
        <taxon>Agaricomycotina</taxon>
        <taxon>Agaricomycetes</taxon>
        <taxon>Agaricomycetidae</taxon>
        <taxon>Agaricales</taxon>
        <taxon>Agaricineae</taxon>
        <taxon>Psathyrellaceae</taxon>
        <taxon>Coprinellus</taxon>
    </lineage>
</organism>
<reference evidence="2 3" key="1">
    <citation type="journal article" date="2019" name="Nat. Ecol. Evol.">
        <title>Megaphylogeny resolves global patterns of mushroom evolution.</title>
        <authorList>
            <person name="Varga T."/>
            <person name="Krizsan K."/>
            <person name="Foldi C."/>
            <person name="Dima B."/>
            <person name="Sanchez-Garcia M."/>
            <person name="Sanchez-Ramirez S."/>
            <person name="Szollosi G.J."/>
            <person name="Szarkandi J.G."/>
            <person name="Papp V."/>
            <person name="Albert L."/>
            <person name="Andreopoulos W."/>
            <person name="Angelini C."/>
            <person name="Antonin V."/>
            <person name="Barry K.W."/>
            <person name="Bougher N.L."/>
            <person name="Buchanan P."/>
            <person name="Buyck B."/>
            <person name="Bense V."/>
            <person name="Catcheside P."/>
            <person name="Chovatia M."/>
            <person name="Cooper J."/>
            <person name="Damon W."/>
            <person name="Desjardin D."/>
            <person name="Finy P."/>
            <person name="Geml J."/>
            <person name="Haridas S."/>
            <person name="Hughes K."/>
            <person name="Justo A."/>
            <person name="Karasinski D."/>
            <person name="Kautmanova I."/>
            <person name="Kiss B."/>
            <person name="Kocsube S."/>
            <person name="Kotiranta H."/>
            <person name="LaButti K.M."/>
            <person name="Lechner B.E."/>
            <person name="Liimatainen K."/>
            <person name="Lipzen A."/>
            <person name="Lukacs Z."/>
            <person name="Mihaltcheva S."/>
            <person name="Morgado L.N."/>
            <person name="Niskanen T."/>
            <person name="Noordeloos M.E."/>
            <person name="Ohm R.A."/>
            <person name="Ortiz-Santana B."/>
            <person name="Ovrebo C."/>
            <person name="Racz N."/>
            <person name="Riley R."/>
            <person name="Savchenko A."/>
            <person name="Shiryaev A."/>
            <person name="Soop K."/>
            <person name="Spirin V."/>
            <person name="Szebenyi C."/>
            <person name="Tomsovsky M."/>
            <person name="Tulloss R.E."/>
            <person name="Uehling J."/>
            <person name="Grigoriev I.V."/>
            <person name="Vagvolgyi C."/>
            <person name="Papp T."/>
            <person name="Martin F.M."/>
            <person name="Miettinen O."/>
            <person name="Hibbett D.S."/>
            <person name="Nagy L.G."/>
        </authorList>
    </citation>
    <scope>NUCLEOTIDE SEQUENCE [LARGE SCALE GENOMIC DNA]</scope>
    <source>
        <strain evidence="2 3">FP101781</strain>
    </source>
</reference>
<keyword evidence="3" id="KW-1185">Reference proteome</keyword>
<evidence type="ECO:0000313" key="3">
    <source>
        <dbReference type="Proteomes" id="UP000298030"/>
    </source>
</evidence>
<name>A0A4Y7SDL9_COPMI</name>
<protein>
    <submittedName>
        <fullName evidence="2">Uncharacterized protein</fullName>
    </submittedName>
</protein>
<comment type="caution">
    <text evidence="2">The sequence shown here is derived from an EMBL/GenBank/DDBJ whole genome shotgun (WGS) entry which is preliminary data.</text>
</comment>
<feature type="region of interest" description="Disordered" evidence="1">
    <location>
        <begin position="1"/>
        <end position="58"/>
    </location>
</feature>
<sequence length="92" mass="9829">MMSSISLTPALAHPHQPSIEQDTNTHNTQPTRSTSRPGGPHSPPRNTPRHPSSSASRGCSTVAAVFSIVAYSHVSYDPRRDRAGAFHSASIL</sequence>
<feature type="compositionally biased region" description="Polar residues" evidence="1">
    <location>
        <begin position="49"/>
        <end position="58"/>
    </location>
</feature>
<feature type="compositionally biased region" description="Polar residues" evidence="1">
    <location>
        <begin position="18"/>
        <end position="36"/>
    </location>
</feature>
<accession>A0A4Y7SDL9</accession>
<evidence type="ECO:0000313" key="2">
    <source>
        <dbReference type="EMBL" id="TEB19820.1"/>
    </source>
</evidence>
<dbReference type="Proteomes" id="UP000298030">
    <property type="component" value="Unassembled WGS sequence"/>
</dbReference>